<dbReference type="InterPro" id="IPR036390">
    <property type="entry name" value="WH_DNA-bd_sf"/>
</dbReference>
<accession>A0A9D1IA30</accession>
<keyword evidence="3" id="KW-0238">DNA-binding</keyword>
<dbReference type="InterPro" id="IPR036388">
    <property type="entry name" value="WH-like_DNA-bd_sf"/>
</dbReference>
<dbReference type="InterPro" id="IPR005650">
    <property type="entry name" value="BlaI_family"/>
</dbReference>
<comment type="caution">
    <text evidence="5">The sequence shown here is derived from an EMBL/GenBank/DDBJ whole genome shotgun (WGS) entry which is preliminary data.</text>
</comment>
<protein>
    <submittedName>
        <fullName evidence="5">BlaI/MecI/CopY family transcriptional regulator</fullName>
    </submittedName>
</protein>
<evidence type="ECO:0000313" key="6">
    <source>
        <dbReference type="Proteomes" id="UP000824089"/>
    </source>
</evidence>
<dbReference type="EMBL" id="DVMM01000205">
    <property type="protein sequence ID" value="HIU30462.1"/>
    <property type="molecule type" value="Genomic_DNA"/>
</dbReference>
<dbReference type="GO" id="GO:0045892">
    <property type="term" value="P:negative regulation of DNA-templated transcription"/>
    <property type="evidence" value="ECO:0007669"/>
    <property type="project" value="InterPro"/>
</dbReference>
<keyword evidence="2" id="KW-0805">Transcription regulation</keyword>
<dbReference type="Proteomes" id="UP000824089">
    <property type="component" value="Unassembled WGS sequence"/>
</dbReference>
<evidence type="ECO:0000256" key="4">
    <source>
        <dbReference type="ARBA" id="ARBA00023163"/>
    </source>
</evidence>
<reference evidence="5" key="2">
    <citation type="journal article" date="2021" name="PeerJ">
        <title>Extensive microbial diversity within the chicken gut microbiome revealed by metagenomics and culture.</title>
        <authorList>
            <person name="Gilroy R."/>
            <person name="Ravi A."/>
            <person name="Getino M."/>
            <person name="Pursley I."/>
            <person name="Horton D.L."/>
            <person name="Alikhan N.F."/>
            <person name="Baker D."/>
            <person name="Gharbi K."/>
            <person name="Hall N."/>
            <person name="Watson M."/>
            <person name="Adriaenssens E.M."/>
            <person name="Foster-Nyarko E."/>
            <person name="Jarju S."/>
            <person name="Secka A."/>
            <person name="Antonio M."/>
            <person name="Oren A."/>
            <person name="Chaudhuri R.R."/>
            <person name="La Ragione R."/>
            <person name="Hildebrand F."/>
            <person name="Pallen M.J."/>
        </authorList>
    </citation>
    <scope>NUCLEOTIDE SEQUENCE</scope>
    <source>
        <strain evidence="5">CHK195-4489</strain>
    </source>
</reference>
<dbReference type="GO" id="GO:0003677">
    <property type="term" value="F:DNA binding"/>
    <property type="evidence" value="ECO:0007669"/>
    <property type="project" value="UniProtKB-KW"/>
</dbReference>
<organism evidence="5 6">
    <name type="scientific">Candidatus Egerieisoma faecipullorum</name>
    <dbReference type="NCBI Taxonomy" id="2840963"/>
    <lineage>
        <taxon>Bacteria</taxon>
        <taxon>Bacillati</taxon>
        <taxon>Bacillota</taxon>
        <taxon>Clostridia</taxon>
        <taxon>Eubacteriales</taxon>
        <taxon>Clostridiaceae</taxon>
        <taxon>Clostridiaceae incertae sedis</taxon>
        <taxon>Candidatus Egerieisoma</taxon>
    </lineage>
</organism>
<reference evidence="5" key="1">
    <citation type="submission" date="2020-10" db="EMBL/GenBank/DDBJ databases">
        <authorList>
            <person name="Gilroy R."/>
        </authorList>
    </citation>
    <scope>NUCLEOTIDE SEQUENCE</scope>
    <source>
        <strain evidence="5">CHK195-4489</strain>
    </source>
</reference>
<evidence type="ECO:0000256" key="1">
    <source>
        <dbReference type="ARBA" id="ARBA00011046"/>
    </source>
</evidence>
<dbReference type="Pfam" id="PF03965">
    <property type="entry name" value="Penicillinase_R"/>
    <property type="match status" value="1"/>
</dbReference>
<dbReference type="AlphaFoldDB" id="A0A9D1IA30"/>
<dbReference type="Gene3D" id="1.10.4040.10">
    <property type="entry name" value="Penicillinase repressor domain"/>
    <property type="match status" value="1"/>
</dbReference>
<evidence type="ECO:0000256" key="2">
    <source>
        <dbReference type="ARBA" id="ARBA00023015"/>
    </source>
</evidence>
<keyword evidence="4" id="KW-0804">Transcription</keyword>
<evidence type="ECO:0000313" key="5">
    <source>
        <dbReference type="EMBL" id="HIU30462.1"/>
    </source>
</evidence>
<dbReference type="Gene3D" id="1.10.10.10">
    <property type="entry name" value="Winged helix-like DNA-binding domain superfamily/Winged helix DNA-binding domain"/>
    <property type="match status" value="1"/>
</dbReference>
<dbReference type="SUPFAM" id="SSF46785">
    <property type="entry name" value="Winged helix' DNA-binding domain"/>
    <property type="match status" value="1"/>
</dbReference>
<proteinExistence type="inferred from homology"/>
<name>A0A9D1IA30_9CLOT</name>
<gene>
    <name evidence="5" type="ORF">IAD50_09240</name>
</gene>
<sequence>MADLTMGAVESKFADIIWKNEPISSAALVKQSQELLGWKKSTSFTVLRRLCDKGIFVNQKGTVTSVISREAFYAAQSERFVKETFDGSLPAFLAAFTSKKALSPEEIEYLRRMVAEYEEE</sequence>
<evidence type="ECO:0000256" key="3">
    <source>
        <dbReference type="ARBA" id="ARBA00023125"/>
    </source>
</evidence>
<comment type="similarity">
    <text evidence="1">Belongs to the BlaI transcriptional regulatory family.</text>
</comment>